<evidence type="ECO:0000256" key="1">
    <source>
        <dbReference type="ARBA" id="ARBA00004275"/>
    </source>
</evidence>
<dbReference type="FunFam" id="3.30.300.30:FF:000007">
    <property type="entry name" value="4-coumarate--CoA ligase 2"/>
    <property type="match status" value="1"/>
</dbReference>
<dbReference type="PROSITE" id="PS00455">
    <property type="entry name" value="AMP_BINDING"/>
    <property type="match status" value="1"/>
</dbReference>
<evidence type="ECO:0000259" key="4">
    <source>
        <dbReference type="Pfam" id="PF00501"/>
    </source>
</evidence>
<organism evidence="6 7">
    <name type="scientific">Drosophila rubida</name>
    <dbReference type="NCBI Taxonomy" id="30044"/>
    <lineage>
        <taxon>Eukaryota</taxon>
        <taxon>Metazoa</taxon>
        <taxon>Ecdysozoa</taxon>
        <taxon>Arthropoda</taxon>
        <taxon>Hexapoda</taxon>
        <taxon>Insecta</taxon>
        <taxon>Pterygota</taxon>
        <taxon>Neoptera</taxon>
        <taxon>Endopterygota</taxon>
        <taxon>Diptera</taxon>
        <taxon>Brachycera</taxon>
        <taxon>Muscomorpha</taxon>
        <taxon>Ephydroidea</taxon>
        <taxon>Drosophilidae</taxon>
        <taxon>Drosophila</taxon>
    </lineage>
</organism>
<dbReference type="Pfam" id="PF13193">
    <property type="entry name" value="AMP-binding_C"/>
    <property type="match status" value="1"/>
</dbReference>
<evidence type="ECO:0000256" key="3">
    <source>
        <dbReference type="ARBA" id="ARBA00023140"/>
    </source>
</evidence>
<dbReference type="GO" id="GO:0004467">
    <property type="term" value="F:long-chain fatty acid-CoA ligase activity"/>
    <property type="evidence" value="ECO:0007669"/>
    <property type="project" value="TreeGrafter"/>
</dbReference>
<feature type="domain" description="AMP-binding enzyme C-terminal" evidence="5">
    <location>
        <begin position="449"/>
        <end position="526"/>
    </location>
</feature>
<dbReference type="Proteomes" id="UP001200034">
    <property type="component" value="Unassembled WGS sequence"/>
</dbReference>
<dbReference type="InterPro" id="IPR042099">
    <property type="entry name" value="ANL_N_sf"/>
</dbReference>
<proteinExistence type="inferred from homology"/>
<evidence type="ECO:0000256" key="2">
    <source>
        <dbReference type="ARBA" id="ARBA00006432"/>
    </source>
</evidence>
<dbReference type="InterPro" id="IPR000873">
    <property type="entry name" value="AMP-dep_synth/lig_dom"/>
</dbReference>
<feature type="domain" description="AMP-dependent synthetase/ligase" evidence="4">
    <location>
        <begin position="46"/>
        <end position="389"/>
    </location>
</feature>
<sequence length="543" mass="60472">VESVRMATRILFPTTFDEKTKIWSGAPRQPLYDYNCSMGLVAFNSMKNYPDNIIQISDIDGRVVTYAESLSWAVRLALYLKSEKLTHEDVIGIIGKASTYATSLAVACLFHTTPFHAVAYTYMKEPEVIKELYELTKPKIMFCDGEDYETIKQVTAEWAPKIITLTGRVEGIASIEDLLKPHPMERLYQPERLAVGGDQTAVILCSSGTSGTAKAVGMSHRHVARTAQLTNSTDVVLTSATLDWMTGFSCTMLGYFFGTTQIIFNKTFNAEDFIRMTEQYKATMYAMAPWQAYEVFTHPLATEKSLSSLKLVCIVGGWLSTAVLQKAKSITKNCHIMFTYGSTETSGISISLDVELENSVGGLLAGNRMKIVDDEGNALGHNQIGTILIDVGIKWNGYINNPVDTANAIKDGWIDLGDVGYFDENNNLFLTDRKKDVLKYKSKDYWPNEIEQIICELPEVQNACVVGVRNVGRTDAAGALVIKKQGFEITKEQIIEYVAKRVVVEYKQLHSGVQFVDSFPLNTNGKILRNAARKLFESLMDSN</sequence>
<dbReference type="InterPro" id="IPR045851">
    <property type="entry name" value="AMP-bd_C_sf"/>
</dbReference>
<feature type="non-terminal residue" evidence="6">
    <location>
        <position position="1"/>
    </location>
</feature>
<evidence type="ECO:0008006" key="8">
    <source>
        <dbReference type="Google" id="ProtNLM"/>
    </source>
</evidence>
<dbReference type="SUPFAM" id="SSF56801">
    <property type="entry name" value="Acetyl-CoA synthetase-like"/>
    <property type="match status" value="1"/>
</dbReference>
<dbReference type="Pfam" id="PF00501">
    <property type="entry name" value="AMP-binding"/>
    <property type="match status" value="1"/>
</dbReference>
<reference evidence="6" key="1">
    <citation type="journal article" date="2021" name="Mol. Ecol. Resour.">
        <title>Phylogenomic analyses of the genus Drosophila reveals genomic signals of climate adaptation.</title>
        <authorList>
            <person name="Li F."/>
            <person name="Rane R.V."/>
            <person name="Luria V."/>
            <person name="Xiong Z."/>
            <person name="Chen J."/>
            <person name="Li Z."/>
            <person name="Catullo R.A."/>
            <person name="Griffin P.C."/>
            <person name="Schiffer M."/>
            <person name="Pearce S."/>
            <person name="Lee S.F."/>
            <person name="McElroy K."/>
            <person name="Stocker A."/>
            <person name="Shirriffs J."/>
            <person name="Cockerell F."/>
            <person name="Coppin C."/>
            <person name="Sgro C.M."/>
            <person name="Karger A."/>
            <person name="Cain J.W."/>
            <person name="Weber J.A."/>
            <person name="Santpere G."/>
            <person name="Kirschner M.W."/>
            <person name="Hoffmann A.A."/>
            <person name="Oakeshott J.G."/>
            <person name="Zhang G."/>
        </authorList>
    </citation>
    <scope>NUCLEOTIDE SEQUENCE</scope>
    <source>
        <strain evidence="6">BGI-SZ-2011g</strain>
    </source>
</reference>
<dbReference type="AlphaFoldDB" id="A0AAD4PGT8"/>
<keyword evidence="7" id="KW-1185">Reference proteome</keyword>
<evidence type="ECO:0000313" key="7">
    <source>
        <dbReference type="Proteomes" id="UP001200034"/>
    </source>
</evidence>
<dbReference type="Gene3D" id="3.40.50.12780">
    <property type="entry name" value="N-terminal domain of ligase-like"/>
    <property type="match status" value="1"/>
</dbReference>
<dbReference type="GO" id="GO:0005777">
    <property type="term" value="C:peroxisome"/>
    <property type="evidence" value="ECO:0007669"/>
    <property type="project" value="UniProtKB-SubCell"/>
</dbReference>
<comment type="caution">
    <text evidence="6">The sequence shown here is derived from an EMBL/GenBank/DDBJ whole genome shotgun (WGS) entry which is preliminary data.</text>
</comment>
<comment type="subcellular location">
    <subcellularLocation>
        <location evidence="1">Peroxisome</location>
    </subcellularLocation>
</comment>
<dbReference type="Gene3D" id="3.30.300.30">
    <property type="match status" value="1"/>
</dbReference>
<dbReference type="EMBL" id="JAJJHW010003889">
    <property type="protein sequence ID" value="KAH8355246.1"/>
    <property type="molecule type" value="Genomic_DNA"/>
</dbReference>
<dbReference type="PANTHER" id="PTHR24096">
    <property type="entry name" value="LONG-CHAIN-FATTY-ACID--COA LIGASE"/>
    <property type="match status" value="1"/>
</dbReference>
<protein>
    <recommendedName>
        <fullName evidence="8">Luciferin 4-monooxygenase</fullName>
    </recommendedName>
</protein>
<evidence type="ECO:0000313" key="6">
    <source>
        <dbReference type="EMBL" id="KAH8355246.1"/>
    </source>
</evidence>
<name>A0AAD4PGT8_9MUSC</name>
<accession>A0AAD4PGT8</accession>
<dbReference type="PANTHER" id="PTHR24096:SF353">
    <property type="entry name" value="GH16244P-RELATED"/>
    <property type="match status" value="1"/>
</dbReference>
<comment type="similarity">
    <text evidence="2">Belongs to the ATP-dependent AMP-binding enzyme family.</text>
</comment>
<keyword evidence="3" id="KW-0576">Peroxisome</keyword>
<dbReference type="InterPro" id="IPR025110">
    <property type="entry name" value="AMP-bd_C"/>
</dbReference>
<gene>
    <name evidence="6" type="ORF">KR093_009517</name>
</gene>
<dbReference type="GO" id="GO:0046949">
    <property type="term" value="P:fatty-acyl-CoA biosynthetic process"/>
    <property type="evidence" value="ECO:0007669"/>
    <property type="project" value="TreeGrafter"/>
</dbReference>
<evidence type="ECO:0000259" key="5">
    <source>
        <dbReference type="Pfam" id="PF13193"/>
    </source>
</evidence>
<dbReference type="InterPro" id="IPR020845">
    <property type="entry name" value="AMP-binding_CS"/>
</dbReference>
<dbReference type="FunFam" id="3.40.50.12780:FF:000025">
    <property type="entry name" value="luciferin 4-monooxygenase"/>
    <property type="match status" value="1"/>
</dbReference>